<accession>A0A0D9QFT3</accession>
<gene>
    <name evidence="2" type="ORF">AK88_04447</name>
</gene>
<feature type="region of interest" description="Disordered" evidence="1">
    <location>
        <begin position="188"/>
        <end position="210"/>
    </location>
</feature>
<dbReference type="GeneID" id="24269761"/>
<dbReference type="OrthoDB" id="381984at2759"/>
<evidence type="ECO:0000313" key="3">
    <source>
        <dbReference type="Proteomes" id="UP000054561"/>
    </source>
</evidence>
<keyword evidence="3" id="KW-1185">Reference proteome</keyword>
<name>A0A0D9QFT3_PLAFR</name>
<dbReference type="VEuPathDB" id="PlasmoDB:AK88_04447"/>
<evidence type="ECO:0000256" key="1">
    <source>
        <dbReference type="SAM" id="MobiDB-lite"/>
    </source>
</evidence>
<feature type="compositionally biased region" description="Low complexity" evidence="1">
    <location>
        <begin position="188"/>
        <end position="207"/>
    </location>
</feature>
<evidence type="ECO:0000313" key="2">
    <source>
        <dbReference type="EMBL" id="KJP85915.1"/>
    </source>
</evidence>
<dbReference type="AlphaFoldDB" id="A0A0D9QFT3"/>
<dbReference type="OMA" id="DHFGRQD"/>
<dbReference type="Proteomes" id="UP000054561">
    <property type="component" value="Unassembled WGS sequence"/>
</dbReference>
<reference evidence="2 3" key="1">
    <citation type="submission" date="2014-03" db="EMBL/GenBank/DDBJ databases">
        <title>The Genome Sequence of Plasmodium fragile nilgiri.</title>
        <authorList>
            <consortium name="The Broad Institute Genomics Platform"/>
            <consortium name="The Broad Institute Genome Sequencing Center for Infectious Disease"/>
            <person name="Neafsey D."/>
            <person name="Duraisingh M."/>
            <person name="Young S.K."/>
            <person name="Zeng Q."/>
            <person name="Gargeya S."/>
            <person name="Abouelleil A."/>
            <person name="Alvarado L."/>
            <person name="Chapman S.B."/>
            <person name="Gainer-Dewar J."/>
            <person name="Goldberg J."/>
            <person name="Griggs A."/>
            <person name="Gujja S."/>
            <person name="Hansen M."/>
            <person name="Howarth C."/>
            <person name="Imamovic A."/>
            <person name="Larimer J."/>
            <person name="Pearson M."/>
            <person name="Poon T.W."/>
            <person name="Priest M."/>
            <person name="Roberts A."/>
            <person name="Saif S."/>
            <person name="Shea T."/>
            <person name="Sykes S."/>
            <person name="Wortman J."/>
            <person name="Nusbaum C."/>
            <person name="Birren B."/>
        </authorList>
    </citation>
    <scope>NUCLEOTIDE SEQUENCE [LARGE SCALE GENOMIC DNA]</scope>
    <source>
        <strain evidence="3">nilgiri</strain>
    </source>
</reference>
<sequence length="457" mass="51458">MSGENDQREKVLNRKCSKRNFEQLTSFDSVELLSDLSAHSVNKRSKVLHSEEKGEDNFSHESCHIDLCQTGKRKLEENPHEIVKEKKKKKFTEIEKSYYNLVSDNNEDAISNCLNEFATEEPNQQKQNAFQLNKNGEYITPPNTAIRNDELSQQDEELFKGTRPSQLAIIPFEGECVNSVFNCTYDKSSSSSHGSSGSHGNRHMGSGARDRNDVKNIFHMLSKKDIFYKNLIKNQIKNNKPIMIKCDNLSLFLNRNNYGGNAFPNELTPNANTSHLDEGHAFANAVMPSSSILQEQSREQNLHHFNDEQSIPLSIGSFYEDSPTTAIKSNNGDPILNIPNNAQAYVDTPSDGVISNINISDNAMTKHISCPYPSDYPPDIENTNDGSYFAPDKTAQNNEACLYNQPRCTNFAIPDKNDNLNPTLMRTNQNNSESIGHVNSLSDVGNYYQANDYNAYQ</sequence>
<dbReference type="EMBL" id="KQ001707">
    <property type="protein sequence ID" value="KJP85915.1"/>
    <property type="molecule type" value="Genomic_DNA"/>
</dbReference>
<protein>
    <submittedName>
        <fullName evidence="2">Uncharacterized protein</fullName>
    </submittedName>
</protein>
<dbReference type="RefSeq" id="XP_012337480.1">
    <property type="nucleotide sequence ID" value="XM_012482057.1"/>
</dbReference>
<proteinExistence type="predicted"/>
<organism evidence="2 3">
    <name type="scientific">Plasmodium fragile</name>
    <dbReference type="NCBI Taxonomy" id="5857"/>
    <lineage>
        <taxon>Eukaryota</taxon>
        <taxon>Sar</taxon>
        <taxon>Alveolata</taxon>
        <taxon>Apicomplexa</taxon>
        <taxon>Aconoidasida</taxon>
        <taxon>Haemosporida</taxon>
        <taxon>Plasmodiidae</taxon>
        <taxon>Plasmodium</taxon>
        <taxon>Plasmodium (Plasmodium)</taxon>
    </lineage>
</organism>